<keyword evidence="2" id="KW-0547">Nucleotide-binding</keyword>
<dbReference type="GO" id="GO:0043758">
    <property type="term" value="F:acetate-CoA ligase (ADP-forming) activity"/>
    <property type="evidence" value="ECO:0007669"/>
    <property type="project" value="InterPro"/>
</dbReference>
<dbReference type="SUPFAM" id="SSF51735">
    <property type="entry name" value="NAD(P)-binding Rossmann-fold domains"/>
    <property type="match status" value="1"/>
</dbReference>
<dbReference type="GO" id="GO:0005524">
    <property type="term" value="F:ATP binding"/>
    <property type="evidence" value="ECO:0007669"/>
    <property type="project" value="UniProtKB-KW"/>
</dbReference>
<dbReference type="InterPro" id="IPR032875">
    <property type="entry name" value="Succ_CoA_lig_flav_dom"/>
</dbReference>
<dbReference type="PANTHER" id="PTHR43334:SF1">
    <property type="entry name" value="3-HYDROXYPROPIONATE--COA LIGASE [ADP-FORMING]"/>
    <property type="match status" value="1"/>
</dbReference>
<keyword evidence="3" id="KW-0067">ATP-binding</keyword>
<evidence type="ECO:0000259" key="4">
    <source>
        <dbReference type="SMART" id="SM00881"/>
    </source>
</evidence>
<sequence>MTMQAMEAIFRPRAIAVVGASDTFGKWGHRLVQRPLQTGYPGAIYPINHRRKEILGLKAYPDLASVPGPVDLAVVATPTETVPQVLRACVARGIKGAVVITAGFAETGEQGARLQEEMTVVARSGGIRLVGPNCMGIWSAAGELSLCFPKRPKTGPIAFVSQSGTFGVSMAQVAATQGYGLSKFISIGNQADLEVSDYLDYLAEDDDTRVIVLYLEGLKDGARFFDTARRVVRRKPIIVYKAGRSAAAERAAMSHTASIAGSAAVFDSMCRQIGLLQAAESFHLFEMAQALSGLPLPRGNRVAILGSGGQGVVGTDACTALGIALPELDADTARRISALLPGHAPAARNPVDFAGSHRTALQEAEIIEMFLKLDYIDGVISNVPVSPQLFDSSLKIDPDAEDLPEAVRIAVEGGRRYAALPRKYGKPVICLRFAPLENDIMEAILGQGGIPVYSYPEQCARGMGALVEYAKVRRRGEPGG</sequence>
<dbReference type="Pfam" id="PF19045">
    <property type="entry name" value="Ligase_CoA_2"/>
    <property type="match status" value="1"/>
</dbReference>
<dbReference type="InterPro" id="IPR016102">
    <property type="entry name" value="Succinyl-CoA_synth-like"/>
</dbReference>
<dbReference type="RefSeq" id="WP_246908090.1">
    <property type="nucleotide sequence ID" value="NZ_JALJRB010000011.1"/>
</dbReference>
<comment type="caution">
    <text evidence="5">The sequence shown here is derived from an EMBL/GenBank/DDBJ whole genome shotgun (WGS) entry which is preliminary data.</text>
</comment>
<dbReference type="InterPro" id="IPR036291">
    <property type="entry name" value="NAD(P)-bd_dom_sf"/>
</dbReference>
<dbReference type="PANTHER" id="PTHR43334">
    <property type="entry name" value="ACETATE--COA LIGASE [ADP-FORMING]"/>
    <property type="match status" value="1"/>
</dbReference>
<organism evidence="5 6">
    <name type="scientific">Desulfatitalea alkaliphila</name>
    <dbReference type="NCBI Taxonomy" id="2929485"/>
    <lineage>
        <taxon>Bacteria</taxon>
        <taxon>Pseudomonadati</taxon>
        <taxon>Thermodesulfobacteriota</taxon>
        <taxon>Desulfobacteria</taxon>
        <taxon>Desulfobacterales</taxon>
        <taxon>Desulfosarcinaceae</taxon>
        <taxon>Desulfatitalea</taxon>
    </lineage>
</organism>
<keyword evidence="6" id="KW-1185">Reference proteome</keyword>
<protein>
    <submittedName>
        <fullName evidence="5">CoA-binding protein</fullName>
    </submittedName>
</protein>
<dbReference type="SUPFAM" id="SSF52210">
    <property type="entry name" value="Succinyl-CoA synthetase domains"/>
    <property type="match status" value="2"/>
</dbReference>
<dbReference type="EMBL" id="JALJRB010000011">
    <property type="protein sequence ID" value="MCJ8501194.1"/>
    <property type="molecule type" value="Genomic_DNA"/>
</dbReference>
<dbReference type="AlphaFoldDB" id="A0AA41UJJ0"/>
<name>A0AA41UJJ0_9BACT</name>
<dbReference type="InterPro" id="IPR043938">
    <property type="entry name" value="Ligase_CoA_dom"/>
</dbReference>
<dbReference type="Pfam" id="PF13607">
    <property type="entry name" value="Succ_CoA_lig"/>
    <property type="match status" value="1"/>
</dbReference>
<dbReference type="InterPro" id="IPR003781">
    <property type="entry name" value="CoA-bd"/>
</dbReference>
<gene>
    <name evidence="5" type="ORF">MRX98_11475</name>
</gene>
<evidence type="ECO:0000313" key="6">
    <source>
        <dbReference type="Proteomes" id="UP001165427"/>
    </source>
</evidence>
<evidence type="ECO:0000256" key="2">
    <source>
        <dbReference type="ARBA" id="ARBA00022741"/>
    </source>
</evidence>
<dbReference type="SMART" id="SM00881">
    <property type="entry name" value="CoA_binding"/>
    <property type="match status" value="1"/>
</dbReference>
<dbReference type="InterPro" id="IPR051538">
    <property type="entry name" value="Acyl-CoA_Synth/Transferase"/>
</dbReference>
<dbReference type="Gene3D" id="3.40.50.261">
    <property type="entry name" value="Succinyl-CoA synthetase domains"/>
    <property type="match status" value="2"/>
</dbReference>
<accession>A0AA41UJJ0</accession>
<evidence type="ECO:0000256" key="1">
    <source>
        <dbReference type="ARBA" id="ARBA00022598"/>
    </source>
</evidence>
<keyword evidence="1" id="KW-0436">Ligase</keyword>
<evidence type="ECO:0000256" key="3">
    <source>
        <dbReference type="ARBA" id="ARBA00022840"/>
    </source>
</evidence>
<evidence type="ECO:0000313" key="5">
    <source>
        <dbReference type="EMBL" id="MCJ8501194.1"/>
    </source>
</evidence>
<feature type="domain" description="CoA-binding" evidence="4">
    <location>
        <begin position="9"/>
        <end position="104"/>
    </location>
</feature>
<dbReference type="Proteomes" id="UP001165427">
    <property type="component" value="Unassembled WGS sequence"/>
</dbReference>
<dbReference type="Gene3D" id="3.40.50.720">
    <property type="entry name" value="NAD(P)-binding Rossmann-like Domain"/>
    <property type="match status" value="1"/>
</dbReference>
<dbReference type="Pfam" id="PF13380">
    <property type="entry name" value="CoA_binding_2"/>
    <property type="match status" value="1"/>
</dbReference>
<reference evidence="5" key="1">
    <citation type="submission" date="2022-04" db="EMBL/GenBank/DDBJ databases">
        <title>Desulfatitalea alkaliphila sp. nov., a novel anaerobic sulfate-reducing bacterium isolated from terrestrial mud volcano, Taman Peninsula, Russia.</title>
        <authorList>
            <person name="Khomyakova M.A."/>
            <person name="Merkel A.Y."/>
            <person name="Slobodkin A.I."/>
        </authorList>
    </citation>
    <scope>NUCLEOTIDE SEQUENCE</scope>
    <source>
        <strain evidence="5">M08but</strain>
    </source>
</reference>
<proteinExistence type="predicted"/>